<accession>A0A942YL87</accession>
<protein>
    <recommendedName>
        <fullName evidence="4">Bacterial Ig domain-containing protein</fullName>
    </recommendedName>
</protein>
<evidence type="ECO:0000313" key="3">
    <source>
        <dbReference type="Proteomes" id="UP000682713"/>
    </source>
</evidence>
<evidence type="ECO:0000256" key="1">
    <source>
        <dbReference type="SAM" id="SignalP"/>
    </source>
</evidence>
<gene>
    <name evidence="2" type="ORF">KHA93_16365</name>
</gene>
<evidence type="ECO:0000313" key="2">
    <source>
        <dbReference type="EMBL" id="MBS4201213.1"/>
    </source>
</evidence>
<keyword evidence="1" id="KW-0732">Signal</keyword>
<comment type="caution">
    <text evidence="2">The sequence shown here is derived from an EMBL/GenBank/DDBJ whole genome shotgun (WGS) entry which is preliminary data.</text>
</comment>
<dbReference type="AlphaFoldDB" id="A0A942YL87"/>
<sequence length="319" mass="36199">MMFKKFNNITVILLLIVSIFNLAYNKPAFASTKKWYTATTYSDNKNVKVTINNSNKMTNKPVTITIDATKYNNGNNVILYNPGDNNFEVTYGSKYTIKAKANGNYDFLVLRKDYYDPKDPNLGDPNIIWCGATISNIDTSKPVLKFVKTYVDDWSTTQFLKIRVTDNNSIDRVKLPDGSYNSNIREIKGSEYSQGIDNSIEVEVYKNGKYTFVAEDYAGNKTVKTFTIKNCNPVPLKIDKVTVNSKYITGKTLPNADLIVKTSDLSYYVDNIKADKKGYFKAKLNKKLKLNKVVVVRVVDSKKKSKYSSNKLQVKVVKK</sequence>
<organism evidence="2 3">
    <name type="scientific">Lederbergia citrisecunda</name>
    <dbReference type="NCBI Taxonomy" id="2833583"/>
    <lineage>
        <taxon>Bacteria</taxon>
        <taxon>Bacillati</taxon>
        <taxon>Bacillota</taxon>
        <taxon>Bacilli</taxon>
        <taxon>Bacillales</taxon>
        <taxon>Bacillaceae</taxon>
        <taxon>Lederbergia</taxon>
    </lineage>
</organism>
<feature type="chain" id="PRO_5037013948" description="Bacterial Ig domain-containing protein" evidence="1">
    <location>
        <begin position="31"/>
        <end position="319"/>
    </location>
</feature>
<evidence type="ECO:0008006" key="4">
    <source>
        <dbReference type="Google" id="ProtNLM"/>
    </source>
</evidence>
<dbReference type="RefSeq" id="WP_213111712.1">
    <property type="nucleotide sequence ID" value="NZ_JAGYPJ010000001.1"/>
</dbReference>
<name>A0A942YL87_9BACI</name>
<reference evidence="2 3" key="1">
    <citation type="submission" date="2021-05" db="EMBL/GenBank/DDBJ databases">
        <title>Novel Bacillus species.</title>
        <authorList>
            <person name="Liu G."/>
        </authorList>
    </citation>
    <scope>NUCLEOTIDE SEQUENCE [LARGE SCALE GENOMIC DNA]</scope>
    <source>
        <strain evidence="2 3">FJAT-49732</strain>
    </source>
</reference>
<dbReference type="Proteomes" id="UP000682713">
    <property type="component" value="Unassembled WGS sequence"/>
</dbReference>
<proteinExistence type="predicted"/>
<feature type="signal peptide" evidence="1">
    <location>
        <begin position="1"/>
        <end position="30"/>
    </location>
</feature>
<keyword evidence="3" id="KW-1185">Reference proteome</keyword>
<dbReference type="EMBL" id="JAGYPJ010000001">
    <property type="protein sequence ID" value="MBS4201213.1"/>
    <property type="molecule type" value="Genomic_DNA"/>
</dbReference>